<dbReference type="EMBL" id="QKVK01000002">
    <property type="protein sequence ID" value="PZF77800.1"/>
    <property type="molecule type" value="Genomic_DNA"/>
</dbReference>
<comment type="caution">
    <text evidence="10">The sequence shown here is derived from an EMBL/GenBank/DDBJ whole genome shotgun (WGS) entry which is preliminary data.</text>
</comment>
<gene>
    <name evidence="10" type="primary">guaD</name>
    <name evidence="10" type="ORF">DK847_05050</name>
</gene>
<dbReference type="NCBIfam" id="NF006679">
    <property type="entry name" value="PRK09228.1"/>
    <property type="match status" value="1"/>
</dbReference>
<dbReference type="InterPro" id="IPR011059">
    <property type="entry name" value="Metal-dep_hydrolase_composite"/>
</dbReference>
<keyword evidence="6 8" id="KW-0862">Zinc</keyword>
<evidence type="ECO:0000256" key="1">
    <source>
        <dbReference type="ARBA" id="ARBA00004984"/>
    </source>
</evidence>
<organism evidence="10 11">
    <name type="scientific">Aestuariivirga litoralis</name>
    <dbReference type="NCBI Taxonomy" id="2650924"/>
    <lineage>
        <taxon>Bacteria</taxon>
        <taxon>Pseudomonadati</taxon>
        <taxon>Pseudomonadota</taxon>
        <taxon>Alphaproteobacteria</taxon>
        <taxon>Hyphomicrobiales</taxon>
        <taxon>Aestuariivirgaceae</taxon>
        <taxon>Aestuariivirga</taxon>
    </lineage>
</organism>
<name>A0A2W2AYW7_9HYPH</name>
<dbReference type="AlphaFoldDB" id="A0A2W2AYW7"/>
<dbReference type="InterPro" id="IPR032466">
    <property type="entry name" value="Metal_Hydrolase"/>
</dbReference>
<dbReference type="NCBIfam" id="TIGR02967">
    <property type="entry name" value="guan_deamin"/>
    <property type="match status" value="1"/>
</dbReference>
<dbReference type="UniPathway" id="UPA00603">
    <property type="reaction ID" value="UER00660"/>
</dbReference>
<comment type="cofactor">
    <cofactor evidence="8">
        <name>Zn(2+)</name>
        <dbReference type="ChEBI" id="CHEBI:29105"/>
    </cofactor>
    <text evidence="8">Binds 1 zinc ion per subunit.</text>
</comment>
<accession>A0A2W2AYW7</accession>
<evidence type="ECO:0000256" key="5">
    <source>
        <dbReference type="ARBA" id="ARBA00022801"/>
    </source>
</evidence>
<evidence type="ECO:0000313" key="11">
    <source>
        <dbReference type="Proteomes" id="UP000248795"/>
    </source>
</evidence>
<evidence type="ECO:0000256" key="2">
    <source>
        <dbReference type="ARBA" id="ARBA00006745"/>
    </source>
</evidence>
<dbReference type="Gene3D" id="2.30.40.10">
    <property type="entry name" value="Urease, subunit C, domain 1"/>
    <property type="match status" value="1"/>
</dbReference>
<sequence length="427" mass="46490">MTRVIRGQTLSFAADGKAVHESRGAVAVGDDGTILWAGPQSLLPQGFAQAEVDDYGDKLVMPGFIDAHIHFPQYRMLAAPGKDLLDWLTRFTFPEESRYADAAYARAAAAIFLKRLFAHGTTSALAFCSVHKTCAEALFAAAEAHGMALVTGKTMMDRNAIPAVEDTPETGARETVELYEKWHGKGRLRYAVTPRFAITSSDAQLKVSGELLSSLPGALMQTHLSESPGEIAFVKELFPRAKDYTDVYDHYGLLSDRSLFAHGIHLSDRECARLSESGSTVVHCPTSNTFLGSGLMSMRWLREQDRPVHLGVATDVGGGTSYSMLATLGETYKVQMLTGYKPTAHELFRMATRGNAGRLKIDHETGALEHGKFADIVVLDPEATPVLASRHELSSSLEDVLFSLMILGGDRAVTATYVKGRKVHERA</sequence>
<keyword evidence="4 8" id="KW-0479">Metal-binding</keyword>
<dbReference type="GO" id="GO:0008270">
    <property type="term" value="F:zinc ion binding"/>
    <property type="evidence" value="ECO:0007669"/>
    <property type="project" value="UniProtKB-UniRule"/>
</dbReference>
<keyword evidence="5 8" id="KW-0378">Hydrolase</keyword>
<evidence type="ECO:0000259" key="9">
    <source>
        <dbReference type="Pfam" id="PF01979"/>
    </source>
</evidence>
<dbReference type="Gene3D" id="3.20.20.140">
    <property type="entry name" value="Metal-dependent hydrolases"/>
    <property type="match status" value="1"/>
</dbReference>
<dbReference type="RefSeq" id="WP_111196548.1">
    <property type="nucleotide sequence ID" value="NZ_QKVK01000002.1"/>
</dbReference>
<evidence type="ECO:0000256" key="7">
    <source>
        <dbReference type="NCBIfam" id="TIGR02967"/>
    </source>
</evidence>
<protein>
    <recommendedName>
        <fullName evidence="3 7">Guanine deaminase</fullName>
        <shortName evidence="8">Guanase</shortName>
        <ecNumber evidence="3 7">3.5.4.3</ecNumber>
    </recommendedName>
    <alternativeName>
        <fullName evidence="8">Guanine aminohydrolase</fullName>
    </alternativeName>
</protein>
<reference evidence="11" key="1">
    <citation type="submission" date="2018-06" db="EMBL/GenBank/DDBJ databases">
        <title>Aestuariibacter litoralis strain KCTC 52945T.</title>
        <authorList>
            <person name="Li X."/>
            <person name="Salam N."/>
            <person name="Li J.-L."/>
            <person name="Chen Y.-M."/>
            <person name="Yang Z.-W."/>
            <person name="Zhang L.-Y."/>
            <person name="Han M.-X."/>
            <person name="Xiao M."/>
            <person name="Li W.-J."/>
        </authorList>
    </citation>
    <scope>NUCLEOTIDE SEQUENCE [LARGE SCALE GENOMIC DNA]</scope>
    <source>
        <strain evidence="11">KCTC 52945</strain>
    </source>
</reference>
<dbReference type="GO" id="GO:0008892">
    <property type="term" value="F:guanine deaminase activity"/>
    <property type="evidence" value="ECO:0007669"/>
    <property type="project" value="UniProtKB-UniRule"/>
</dbReference>
<dbReference type="GO" id="GO:0006147">
    <property type="term" value="P:guanine catabolic process"/>
    <property type="evidence" value="ECO:0007669"/>
    <property type="project" value="UniProtKB-UniRule"/>
</dbReference>
<evidence type="ECO:0000256" key="8">
    <source>
        <dbReference type="RuleBase" id="RU366009"/>
    </source>
</evidence>
<evidence type="ECO:0000256" key="4">
    <source>
        <dbReference type="ARBA" id="ARBA00022723"/>
    </source>
</evidence>
<keyword evidence="11" id="KW-1185">Reference proteome</keyword>
<dbReference type="SUPFAM" id="SSF51338">
    <property type="entry name" value="Composite domain of metallo-dependent hydrolases"/>
    <property type="match status" value="2"/>
</dbReference>
<feature type="domain" description="Amidohydrolase-related" evidence="9">
    <location>
        <begin position="59"/>
        <end position="423"/>
    </location>
</feature>
<dbReference type="GO" id="GO:0005829">
    <property type="term" value="C:cytosol"/>
    <property type="evidence" value="ECO:0007669"/>
    <property type="project" value="TreeGrafter"/>
</dbReference>
<dbReference type="Pfam" id="PF01979">
    <property type="entry name" value="Amidohydro_1"/>
    <property type="match status" value="1"/>
</dbReference>
<comment type="catalytic activity">
    <reaction evidence="8">
        <text>guanine + H2O + H(+) = xanthine + NH4(+)</text>
        <dbReference type="Rhea" id="RHEA:14665"/>
        <dbReference type="ChEBI" id="CHEBI:15377"/>
        <dbReference type="ChEBI" id="CHEBI:15378"/>
        <dbReference type="ChEBI" id="CHEBI:16235"/>
        <dbReference type="ChEBI" id="CHEBI:17712"/>
        <dbReference type="ChEBI" id="CHEBI:28938"/>
        <dbReference type="EC" id="3.5.4.3"/>
    </reaction>
</comment>
<proteinExistence type="inferred from homology"/>
<dbReference type="PANTHER" id="PTHR11271">
    <property type="entry name" value="GUANINE DEAMINASE"/>
    <property type="match status" value="1"/>
</dbReference>
<dbReference type="EC" id="3.5.4.3" evidence="3 7"/>
<comment type="pathway">
    <text evidence="1 8">Purine metabolism; guanine degradation; xanthine from guanine: step 1/1.</text>
</comment>
<comment type="function">
    <text evidence="8">Catalyzes the hydrolytic deamination of guanine, producing xanthine and ammonia.</text>
</comment>
<dbReference type="InterPro" id="IPR006680">
    <property type="entry name" value="Amidohydro-rel"/>
</dbReference>
<comment type="similarity">
    <text evidence="2 8">Belongs to the metallo-dependent hydrolases superfamily. ATZ/TRZ family.</text>
</comment>
<evidence type="ECO:0000256" key="3">
    <source>
        <dbReference type="ARBA" id="ARBA00012781"/>
    </source>
</evidence>
<evidence type="ECO:0000256" key="6">
    <source>
        <dbReference type="ARBA" id="ARBA00022833"/>
    </source>
</evidence>
<dbReference type="SUPFAM" id="SSF51556">
    <property type="entry name" value="Metallo-dependent hydrolases"/>
    <property type="match status" value="1"/>
</dbReference>
<evidence type="ECO:0000313" key="10">
    <source>
        <dbReference type="EMBL" id="PZF77800.1"/>
    </source>
</evidence>
<dbReference type="InterPro" id="IPR014311">
    <property type="entry name" value="Guanine_deaminase"/>
</dbReference>
<dbReference type="PANTHER" id="PTHR11271:SF6">
    <property type="entry name" value="GUANINE DEAMINASE"/>
    <property type="match status" value="1"/>
</dbReference>
<dbReference type="InterPro" id="IPR051607">
    <property type="entry name" value="Metallo-dep_hydrolases"/>
</dbReference>
<dbReference type="Proteomes" id="UP000248795">
    <property type="component" value="Unassembled WGS sequence"/>
</dbReference>